<dbReference type="EMBL" id="CP090895">
    <property type="protein sequence ID" value="ULT87047.1"/>
    <property type="molecule type" value="Genomic_DNA"/>
</dbReference>
<dbReference type="SUPFAM" id="SSF57716">
    <property type="entry name" value="Glucocorticoid receptor-like (DNA-binding domain)"/>
    <property type="match status" value="2"/>
</dbReference>
<evidence type="ECO:0000256" key="8">
    <source>
        <dbReference type="ARBA" id="ARBA00023170"/>
    </source>
</evidence>
<dbReference type="SUPFAM" id="SSF48508">
    <property type="entry name" value="Nuclear receptor ligand-binding domain"/>
    <property type="match status" value="2"/>
</dbReference>
<evidence type="ECO:0000256" key="9">
    <source>
        <dbReference type="ARBA" id="ARBA00023242"/>
    </source>
</evidence>
<dbReference type="Pfam" id="PF00104">
    <property type="entry name" value="Hormone_recep"/>
    <property type="match status" value="2"/>
</dbReference>
<dbReference type="PROSITE" id="PS51843">
    <property type="entry name" value="NR_LBD"/>
    <property type="match status" value="1"/>
</dbReference>
<keyword evidence="4" id="KW-0862">Zinc</keyword>
<keyword evidence="6" id="KW-0238">DNA-binding</keyword>
<feature type="domain" description="Nuclear receptor" evidence="10">
    <location>
        <begin position="4"/>
        <end position="76"/>
    </location>
</feature>
<dbReference type="PANTHER" id="PTHR45680">
    <property type="entry name" value="NUCLEAR HORMONE RECEPTOR FAMILY"/>
    <property type="match status" value="1"/>
</dbReference>
<evidence type="ECO:0000313" key="13">
    <source>
        <dbReference type="Proteomes" id="UP000827892"/>
    </source>
</evidence>
<dbReference type="AlphaFoldDB" id="A0AAE8ZY91"/>
<dbReference type="InterPro" id="IPR013088">
    <property type="entry name" value="Znf_NHR/GATA"/>
</dbReference>
<proteinExistence type="inferred from homology"/>
<keyword evidence="8" id="KW-0675">Receptor</keyword>
<accession>A0AAE8ZY91</accession>
<dbReference type="PROSITE" id="PS51030">
    <property type="entry name" value="NUCLEAR_REC_DBD_2"/>
    <property type="match status" value="2"/>
</dbReference>
<evidence type="ECO:0000256" key="5">
    <source>
        <dbReference type="ARBA" id="ARBA00023015"/>
    </source>
</evidence>
<evidence type="ECO:0000259" key="10">
    <source>
        <dbReference type="PROSITE" id="PS51030"/>
    </source>
</evidence>
<name>A0AAE8ZY91_CAEBR</name>
<dbReference type="InterPro" id="IPR035500">
    <property type="entry name" value="NHR-like_dom_sf"/>
</dbReference>
<dbReference type="InterPro" id="IPR000536">
    <property type="entry name" value="Nucl_hrmn_rcpt_lig-bd"/>
</dbReference>
<organism evidence="12 13">
    <name type="scientific">Caenorhabditis briggsae</name>
    <dbReference type="NCBI Taxonomy" id="6238"/>
    <lineage>
        <taxon>Eukaryota</taxon>
        <taxon>Metazoa</taxon>
        <taxon>Ecdysozoa</taxon>
        <taxon>Nematoda</taxon>
        <taxon>Chromadorea</taxon>
        <taxon>Rhabditida</taxon>
        <taxon>Rhabditina</taxon>
        <taxon>Rhabditomorpha</taxon>
        <taxon>Rhabditoidea</taxon>
        <taxon>Rhabditidae</taxon>
        <taxon>Peloderinae</taxon>
        <taxon>Caenorhabditis</taxon>
    </lineage>
</organism>
<evidence type="ECO:0000256" key="1">
    <source>
        <dbReference type="ARBA" id="ARBA00005993"/>
    </source>
</evidence>
<comment type="similarity">
    <text evidence="1">Belongs to the nuclear hormone receptor family.</text>
</comment>
<evidence type="ECO:0000256" key="6">
    <source>
        <dbReference type="ARBA" id="ARBA00023125"/>
    </source>
</evidence>
<gene>
    <name evidence="12" type="ORF">L3Y34_006659</name>
</gene>
<keyword evidence="3" id="KW-0863">Zinc-finger</keyword>
<sequence>MICLKFCTICERKSQGMHFGVSSCRACAAFFRRRAGSDLIEKSCMSSRCGVDFFICKPCRLKKCYKVGMDERKFQHDRDVISSTRIPRSFDKFVGRPQFVHFCDPDAPTTSKFIDLSFLVQKGEQLIKSGPSWSPHSNKGPLHRLANFHNVFEKMPRNMATNSTFSSGDCSDCWEYYFLTTATWLTNFDEFQKLSHPIKMKILFGIWHMWGRMDKLASTALARRRSQLSTKSEIAQSNGLFLDVDKLELDVTWLYIFKYFGMENEVPDCEICGLPSQGTHFGVLSCKACSAFFRRTATSPKWAPKKCQTPKKCQPGKGMYHCKPCRLKRCYDAGMDTKKFQFDRDGLIQVPNKLSRSFEVFVGRPDYVLFCTPGSSEDSSENLKPKTIIDVSYLVNMASKILLDGPEQPLIARDQLQKLANGFSYLKNTSTEMRDFSHSTKEDVMKIWEFYFLTVAKWLTYFDEFQKLDHDLQMKLLLAIWHVWGRLDKLLATAINRRRGICPTKNLLTLSNGVFIDMEKQEVDVEWMTNYEPEQVLTFIDGVRARELTKEIDPLVELEPSDVESAYMLAQLCFHYAGKRFPGEIERICDRFQDILAANLHDHYQNDKKMDRYSGRLAKLMKINNAVQKNIWENRSKIEVAQTFNLFSIAHSHPEMFYDTGF</sequence>
<dbReference type="Gene3D" id="1.10.565.10">
    <property type="entry name" value="Retinoid X Receptor"/>
    <property type="match status" value="1"/>
</dbReference>
<dbReference type="InterPro" id="IPR051152">
    <property type="entry name" value="C.elegans_Orphan_NR"/>
</dbReference>
<dbReference type="Gene3D" id="3.30.50.10">
    <property type="entry name" value="Erythroid Transcription Factor GATA-1, subunit A"/>
    <property type="match status" value="2"/>
</dbReference>
<dbReference type="Pfam" id="PF00105">
    <property type="entry name" value="zf-C4"/>
    <property type="match status" value="2"/>
</dbReference>
<keyword evidence="5" id="KW-0805">Transcription regulation</keyword>
<dbReference type="InterPro" id="IPR001628">
    <property type="entry name" value="Znf_hrmn_rcpt"/>
</dbReference>
<dbReference type="Proteomes" id="UP000827892">
    <property type="component" value="Chromosome V"/>
</dbReference>
<evidence type="ECO:0000259" key="11">
    <source>
        <dbReference type="PROSITE" id="PS51843"/>
    </source>
</evidence>
<dbReference type="SMART" id="SM00430">
    <property type="entry name" value="HOLI"/>
    <property type="match status" value="2"/>
</dbReference>
<dbReference type="PROSITE" id="PS51257">
    <property type="entry name" value="PROKAR_LIPOPROTEIN"/>
    <property type="match status" value="1"/>
</dbReference>
<evidence type="ECO:0000256" key="2">
    <source>
        <dbReference type="ARBA" id="ARBA00022723"/>
    </source>
</evidence>
<dbReference type="SMART" id="SM00399">
    <property type="entry name" value="ZnF_C4"/>
    <property type="match status" value="2"/>
</dbReference>
<protein>
    <submittedName>
        <fullName evidence="12">Uncharacterized protein</fullName>
    </submittedName>
</protein>
<feature type="domain" description="Nuclear receptor" evidence="10">
    <location>
        <begin position="266"/>
        <end position="342"/>
    </location>
</feature>
<dbReference type="PRINTS" id="PR00047">
    <property type="entry name" value="STROIDFINGER"/>
</dbReference>
<evidence type="ECO:0000256" key="7">
    <source>
        <dbReference type="ARBA" id="ARBA00023163"/>
    </source>
</evidence>
<evidence type="ECO:0000256" key="4">
    <source>
        <dbReference type="ARBA" id="ARBA00022833"/>
    </source>
</evidence>
<keyword evidence="2" id="KW-0479">Metal-binding</keyword>
<dbReference type="GO" id="GO:0043565">
    <property type="term" value="F:sequence-specific DNA binding"/>
    <property type="evidence" value="ECO:0007669"/>
    <property type="project" value="InterPro"/>
</dbReference>
<dbReference type="PANTHER" id="PTHR45680:SF10">
    <property type="entry name" value="NR LBD DOMAIN-CONTAINING PROTEIN-RELATED"/>
    <property type="match status" value="1"/>
</dbReference>
<dbReference type="GO" id="GO:0003700">
    <property type="term" value="F:DNA-binding transcription factor activity"/>
    <property type="evidence" value="ECO:0007669"/>
    <property type="project" value="InterPro"/>
</dbReference>
<evidence type="ECO:0000256" key="3">
    <source>
        <dbReference type="ARBA" id="ARBA00022771"/>
    </source>
</evidence>
<keyword evidence="9" id="KW-0539">Nucleus</keyword>
<dbReference type="GO" id="GO:0008270">
    <property type="term" value="F:zinc ion binding"/>
    <property type="evidence" value="ECO:0007669"/>
    <property type="project" value="UniProtKB-KW"/>
</dbReference>
<keyword evidence="7" id="KW-0804">Transcription</keyword>
<feature type="domain" description="NR LBD" evidence="11">
    <location>
        <begin position="414"/>
        <end position="660"/>
    </location>
</feature>
<reference evidence="12 13" key="1">
    <citation type="submission" date="2022-02" db="EMBL/GenBank/DDBJ databases">
        <title>Chromosome-level reference genomes for two strains of Caenorhabditis briggsae: an improved platform for comparative genomics.</title>
        <authorList>
            <person name="Stevens L."/>
            <person name="Andersen E.C."/>
        </authorList>
    </citation>
    <scope>NUCLEOTIDE SEQUENCE [LARGE SCALE GENOMIC DNA]</scope>
    <source>
        <strain evidence="12">QX1410_ONT</strain>
        <tissue evidence="12">Whole-organism</tissue>
    </source>
</reference>
<evidence type="ECO:0000313" key="12">
    <source>
        <dbReference type="EMBL" id="ULT87047.1"/>
    </source>
</evidence>